<dbReference type="AlphaFoldDB" id="A0A6S7L9A1"/>
<name>A0A6S7L9A1_PARCT</name>
<reference evidence="1" key="1">
    <citation type="submission" date="2020-04" db="EMBL/GenBank/DDBJ databases">
        <authorList>
            <person name="Alioto T."/>
            <person name="Alioto T."/>
            <person name="Gomez Garrido J."/>
        </authorList>
    </citation>
    <scope>NUCLEOTIDE SEQUENCE</scope>
    <source>
        <strain evidence="1">A484AB</strain>
    </source>
</reference>
<keyword evidence="1" id="KW-0695">RNA-directed DNA polymerase</keyword>
<dbReference type="OrthoDB" id="5982167at2759"/>
<keyword evidence="1" id="KW-0548">Nucleotidyltransferase</keyword>
<gene>
    <name evidence="1" type="ORF">PACLA_8A050009</name>
</gene>
<protein>
    <submittedName>
        <fullName evidence="1">RNA-directed DNA polymerase from transposon X-element</fullName>
    </submittedName>
</protein>
<evidence type="ECO:0000313" key="2">
    <source>
        <dbReference type="Proteomes" id="UP001152795"/>
    </source>
</evidence>
<comment type="caution">
    <text evidence="1">The sequence shown here is derived from an EMBL/GenBank/DDBJ whole genome shotgun (WGS) entry which is preliminary data.</text>
</comment>
<keyword evidence="1" id="KW-0808">Transferase</keyword>
<sequence length="80" mass="9370">MSFGPEVVGFDLVDCYNHTLSSSLDRHAPVNRKTVVKRPTVRWFNKEVELAKRARRRAERKWRRTKLTTSPSFKRIAANV</sequence>
<keyword evidence="2" id="KW-1185">Reference proteome</keyword>
<evidence type="ECO:0000313" key="1">
    <source>
        <dbReference type="EMBL" id="CAB4034392.1"/>
    </source>
</evidence>
<dbReference type="EMBL" id="CACRXK020020069">
    <property type="protein sequence ID" value="CAB4034392.1"/>
    <property type="molecule type" value="Genomic_DNA"/>
</dbReference>
<organism evidence="1 2">
    <name type="scientific">Paramuricea clavata</name>
    <name type="common">Red gorgonian</name>
    <name type="synonym">Violescent sea-whip</name>
    <dbReference type="NCBI Taxonomy" id="317549"/>
    <lineage>
        <taxon>Eukaryota</taxon>
        <taxon>Metazoa</taxon>
        <taxon>Cnidaria</taxon>
        <taxon>Anthozoa</taxon>
        <taxon>Octocorallia</taxon>
        <taxon>Malacalcyonacea</taxon>
        <taxon>Plexauridae</taxon>
        <taxon>Paramuricea</taxon>
    </lineage>
</organism>
<accession>A0A6S7L9A1</accession>
<proteinExistence type="predicted"/>
<dbReference type="GO" id="GO:0003964">
    <property type="term" value="F:RNA-directed DNA polymerase activity"/>
    <property type="evidence" value="ECO:0007669"/>
    <property type="project" value="UniProtKB-KW"/>
</dbReference>
<dbReference type="Proteomes" id="UP001152795">
    <property type="component" value="Unassembled WGS sequence"/>
</dbReference>
<feature type="non-terminal residue" evidence="1">
    <location>
        <position position="1"/>
    </location>
</feature>